<keyword evidence="5" id="KW-0687">Ribonucleoprotein</keyword>
<evidence type="ECO:0000256" key="5">
    <source>
        <dbReference type="ARBA" id="ARBA00023274"/>
    </source>
</evidence>
<evidence type="ECO:0000313" key="7">
    <source>
        <dbReference type="EMBL" id="KAK7291485.1"/>
    </source>
</evidence>
<comment type="subcellular location">
    <subcellularLocation>
        <location evidence="1">Mitochondrion</location>
    </subcellularLocation>
</comment>
<name>A0AAN9PAG3_CROPI</name>
<gene>
    <name evidence="7" type="ORF">RIF29_06665</name>
</gene>
<comment type="caution">
    <text evidence="7">The sequence shown here is derived from an EMBL/GenBank/DDBJ whole genome shotgun (WGS) entry which is preliminary data.</text>
</comment>
<evidence type="ECO:0000313" key="8">
    <source>
        <dbReference type="Proteomes" id="UP001372338"/>
    </source>
</evidence>
<evidence type="ECO:0000256" key="2">
    <source>
        <dbReference type="ARBA" id="ARBA00009864"/>
    </source>
</evidence>
<evidence type="ECO:0000256" key="3">
    <source>
        <dbReference type="ARBA" id="ARBA00022980"/>
    </source>
</evidence>
<dbReference type="EMBL" id="JAYWIO010000001">
    <property type="protein sequence ID" value="KAK7291485.1"/>
    <property type="molecule type" value="Genomic_DNA"/>
</dbReference>
<dbReference type="Proteomes" id="UP001372338">
    <property type="component" value="Unassembled WGS sequence"/>
</dbReference>
<keyword evidence="8" id="KW-1185">Reference proteome</keyword>
<dbReference type="PANTHER" id="PTHR35693">
    <property type="entry name" value="EXPRESSED PROTEIN"/>
    <property type="match status" value="1"/>
</dbReference>
<proteinExistence type="inferred from homology"/>
<dbReference type="AlphaFoldDB" id="A0AAN9PAG3"/>
<evidence type="ECO:0000256" key="1">
    <source>
        <dbReference type="ARBA" id="ARBA00004173"/>
    </source>
</evidence>
<evidence type="ECO:0000256" key="4">
    <source>
        <dbReference type="ARBA" id="ARBA00023128"/>
    </source>
</evidence>
<sequence length="205" mass="24203">MDDESKRRRRRRRRSIIIETMSFMKGKDMLSRTRKLVKGCAIPEPLWLKAMEQSPPATFPRVEGKIQTITLPEDVYVKKFYKKYPDSKYHDPIKFCAFDPPPSRIYGLRVLELKEQGVSEEQALAVADMEYLAEKKAKKKAYTRLKQIARLQGTRLPPNPYPSPIKEIQAEERKYVRDRFNNPKILEIVKQQKAEAMQRFRGNDW</sequence>
<dbReference type="PANTHER" id="PTHR35693:SF1">
    <property type="entry name" value="EXPRESSED PROTEIN"/>
    <property type="match status" value="1"/>
</dbReference>
<reference evidence="7 8" key="1">
    <citation type="submission" date="2024-01" db="EMBL/GenBank/DDBJ databases">
        <title>The genomes of 5 underutilized Papilionoideae crops provide insights into root nodulation and disease resistanc.</title>
        <authorList>
            <person name="Yuan L."/>
        </authorList>
    </citation>
    <scope>NUCLEOTIDE SEQUENCE [LARGE SCALE GENOMIC DNA]</scope>
    <source>
        <strain evidence="7">ZHUSHIDOU_FW_LH</strain>
        <tissue evidence="7">Leaf</tissue>
    </source>
</reference>
<protein>
    <recommendedName>
        <fullName evidence="6">Small ribosomal subunit protein mS23</fullName>
    </recommendedName>
</protein>
<keyword evidence="4" id="KW-0496">Mitochondrion</keyword>
<comment type="similarity">
    <text evidence="2">Belongs to the mitochondrion-specific ribosomal protein mS23 family.</text>
</comment>
<dbReference type="InterPro" id="IPR059242">
    <property type="entry name" value="mS23_dom"/>
</dbReference>
<evidence type="ECO:0000256" key="6">
    <source>
        <dbReference type="ARBA" id="ARBA00035137"/>
    </source>
</evidence>
<organism evidence="7 8">
    <name type="scientific">Crotalaria pallida</name>
    <name type="common">Smooth rattlebox</name>
    <name type="synonym">Crotalaria striata</name>
    <dbReference type="NCBI Taxonomy" id="3830"/>
    <lineage>
        <taxon>Eukaryota</taxon>
        <taxon>Viridiplantae</taxon>
        <taxon>Streptophyta</taxon>
        <taxon>Embryophyta</taxon>
        <taxon>Tracheophyta</taxon>
        <taxon>Spermatophyta</taxon>
        <taxon>Magnoliopsida</taxon>
        <taxon>eudicotyledons</taxon>
        <taxon>Gunneridae</taxon>
        <taxon>Pentapetalae</taxon>
        <taxon>rosids</taxon>
        <taxon>fabids</taxon>
        <taxon>Fabales</taxon>
        <taxon>Fabaceae</taxon>
        <taxon>Papilionoideae</taxon>
        <taxon>50 kb inversion clade</taxon>
        <taxon>genistoids sensu lato</taxon>
        <taxon>core genistoids</taxon>
        <taxon>Crotalarieae</taxon>
        <taxon>Crotalaria</taxon>
    </lineage>
</organism>
<keyword evidence="3" id="KW-0689">Ribosomal protein</keyword>
<dbReference type="CDD" id="cd23701">
    <property type="entry name" value="At1g26750"/>
    <property type="match status" value="1"/>
</dbReference>
<accession>A0AAN9PAG3</accession>